<dbReference type="InterPro" id="IPR053781">
    <property type="entry name" value="F-box_AtFBL13-like"/>
</dbReference>
<dbReference type="CDD" id="cd22160">
    <property type="entry name" value="F-box_AtFBL13-like"/>
    <property type="match status" value="1"/>
</dbReference>
<dbReference type="InterPro" id="IPR053197">
    <property type="entry name" value="F-box_SCFL_complex_component"/>
</dbReference>
<evidence type="ECO:0000313" key="4">
    <source>
        <dbReference type="Proteomes" id="UP001140206"/>
    </source>
</evidence>
<dbReference type="SUPFAM" id="SSF81383">
    <property type="entry name" value="F-box domain"/>
    <property type="match status" value="1"/>
</dbReference>
<feature type="domain" description="F-box" evidence="1">
    <location>
        <begin position="7"/>
        <end position="43"/>
    </location>
</feature>
<evidence type="ECO:0000313" key="3">
    <source>
        <dbReference type="EMBL" id="KAJ4769789.1"/>
    </source>
</evidence>
<dbReference type="Pfam" id="PF24758">
    <property type="entry name" value="LRR_At5g56370"/>
    <property type="match status" value="1"/>
</dbReference>
<sequence length="387" mass="44177">MPAVDRLSNLPDVPLLHIMSFLTTKDVVTNTCTLSKRWENFWTGATSLIFDSHEFNDDLKFMNFVDNVLAKRQNLNLDTFKLVWNNNTSTFEAAESWLAHAVKAKPRVLILIISGDDVYLEFSDDVFMCESLEELKLSTTFSGGFYPLKPKSVKLNGLKKLEISRDINLDDDFMKKLMGGSPILEELILDCEFEGLSIISSQSVKKLILYCHATDKFQISIPSLLSLYIENAVPGRISCKNLVSLVEACISVDCCLYDGSGTLLNGLSNAEELHFDNISSVAMFEKELPNCPTFYNLKEMNCHVDSFYPVARFLQHAPNLEKLTLRYYFELKCDSYYRHESDVYFSCEKLKMVEICYACPEEARDGMKLLSYNEDMPNNVELKLTRL</sequence>
<gene>
    <name evidence="3" type="ORF">LUZ62_054046</name>
</gene>
<feature type="domain" description="F-box/LRR-repeat protein 15/At3g58940/PEG3-like LRR" evidence="2">
    <location>
        <begin position="95"/>
        <end position="232"/>
    </location>
</feature>
<evidence type="ECO:0000259" key="1">
    <source>
        <dbReference type="Pfam" id="PF00646"/>
    </source>
</evidence>
<dbReference type="EMBL" id="JAMFTS010000003">
    <property type="protein sequence ID" value="KAJ4769789.1"/>
    <property type="molecule type" value="Genomic_DNA"/>
</dbReference>
<dbReference type="InterPro" id="IPR001810">
    <property type="entry name" value="F-box_dom"/>
</dbReference>
<comment type="caution">
    <text evidence="3">The sequence shown here is derived from an EMBL/GenBank/DDBJ whole genome shotgun (WGS) entry which is preliminary data.</text>
</comment>
<evidence type="ECO:0000259" key="2">
    <source>
        <dbReference type="Pfam" id="PF24758"/>
    </source>
</evidence>
<dbReference type="Pfam" id="PF00646">
    <property type="entry name" value="F-box"/>
    <property type="match status" value="1"/>
</dbReference>
<name>A0AAV8DPN1_9POAL</name>
<protein>
    <recommendedName>
        <fullName evidence="5">F-box domain-containing protein</fullName>
    </recommendedName>
</protein>
<reference evidence="3" key="1">
    <citation type="submission" date="2022-08" db="EMBL/GenBank/DDBJ databases">
        <authorList>
            <person name="Marques A."/>
        </authorList>
    </citation>
    <scope>NUCLEOTIDE SEQUENCE</scope>
    <source>
        <strain evidence="3">RhyPub2mFocal</strain>
        <tissue evidence="3">Leaves</tissue>
    </source>
</reference>
<proteinExistence type="predicted"/>
<accession>A0AAV8DPN1</accession>
<dbReference type="PANTHER" id="PTHR34223:SF51">
    <property type="entry name" value="OS06G0556300 PROTEIN"/>
    <property type="match status" value="1"/>
</dbReference>
<dbReference type="InterPro" id="IPR055411">
    <property type="entry name" value="LRR_FXL15/At3g58940/PEG3-like"/>
</dbReference>
<organism evidence="3 4">
    <name type="scientific">Rhynchospora pubera</name>
    <dbReference type="NCBI Taxonomy" id="906938"/>
    <lineage>
        <taxon>Eukaryota</taxon>
        <taxon>Viridiplantae</taxon>
        <taxon>Streptophyta</taxon>
        <taxon>Embryophyta</taxon>
        <taxon>Tracheophyta</taxon>
        <taxon>Spermatophyta</taxon>
        <taxon>Magnoliopsida</taxon>
        <taxon>Liliopsida</taxon>
        <taxon>Poales</taxon>
        <taxon>Cyperaceae</taxon>
        <taxon>Cyperoideae</taxon>
        <taxon>Rhynchosporeae</taxon>
        <taxon>Rhynchospora</taxon>
    </lineage>
</organism>
<keyword evidence="4" id="KW-1185">Reference proteome</keyword>
<dbReference type="SUPFAM" id="SSF52047">
    <property type="entry name" value="RNI-like"/>
    <property type="match status" value="1"/>
</dbReference>
<dbReference type="InterPro" id="IPR036047">
    <property type="entry name" value="F-box-like_dom_sf"/>
</dbReference>
<dbReference type="PANTHER" id="PTHR34223">
    <property type="entry name" value="OS11G0201299 PROTEIN"/>
    <property type="match status" value="1"/>
</dbReference>
<dbReference type="Proteomes" id="UP001140206">
    <property type="component" value="Chromosome 3"/>
</dbReference>
<dbReference type="Gene3D" id="3.80.10.10">
    <property type="entry name" value="Ribonuclease Inhibitor"/>
    <property type="match status" value="1"/>
</dbReference>
<dbReference type="InterPro" id="IPR032675">
    <property type="entry name" value="LRR_dom_sf"/>
</dbReference>
<evidence type="ECO:0008006" key="5">
    <source>
        <dbReference type="Google" id="ProtNLM"/>
    </source>
</evidence>
<dbReference type="AlphaFoldDB" id="A0AAV8DPN1"/>